<keyword evidence="4" id="KW-0804">Transcription</keyword>
<dbReference type="Gene3D" id="1.25.40.10">
    <property type="entry name" value="Tetratricopeptide repeat domain"/>
    <property type="match status" value="1"/>
</dbReference>
<keyword evidence="3" id="KW-0731">Sigma factor</keyword>
<comment type="similarity">
    <text evidence="1">Belongs to the sigma-70 factor family. ECF subfamily.</text>
</comment>
<evidence type="ECO:0000259" key="5">
    <source>
        <dbReference type="Pfam" id="PF04542"/>
    </source>
</evidence>
<dbReference type="PANTHER" id="PTHR47756">
    <property type="entry name" value="BLL6612 PROTEIN-RELATED"/>
    <property type="match status" value="1"/>
</dbReference>
<dbReference type="Gene3D" id="1.10.1740.10">
    <property type="match status" value="1"/>
</dbReference>
<dbReference type="KEGG" id="sgrg:L0C25_18315"/>
<evidence type="ECO:0000313" key="8">
    <source>
        <dbReference type="EMBL" id="UYM04471.1"/>
    </source>
</evidence>
<dbReference type="RefSeq" id="WP_271633193.1">
    <property type="nucleotide sequence ID" value="NZ_CP094970.1"/>
</dbReference>
<evidence type="ECO:0000256" key="4">
    <source>
        <dbReference type="ARBA" id="ARBA00023163"/>
    </source>
</evidence>
<evidence type="ECO:0000313" key="9">
    <source>
        <dbReference type="Proteomes" id="UP001164390"/>
    </source>
</evidence>
<organism evidence="8 9">
    <name type="scientific">Solicola gregarius</name>
    <dbReference type="NCBI Taxonomy" id="2908642"/>
    <lineage>
        <taxon>Bacteria</taxon>
        <taxon>Bacillati</taxon>
        <taxon>Actinomycetota</taxon>
        <taxon>Actinomycetes</taxon>
        <taxon>Propionibacteriales</taxon>
        <taxon>Nocardioidaceae</taxon>
        <taxon>Solicola</taxon>
    </lineage>
</organism>
<dbReference type="InterPro" id="IPR011990">
    <property type="entry name" value="TPR-like_helical_dom_sf"/>
</dbReference>
<keyword evidence="2" id="KW-0805">Transcription regulation</keyword>
<protein>
    <submittedName>
        <fullName evidence="8">RNA polymerase sigma factor</fullName>
    </submittedName>
</protein>
<dbReference type="AlphaFoldDB" id="A0AA46TFQ1"/>
<dbReference type="SUPFAM" id="SSF88659">
    <property type="entry name" value="Sigma3 and sigma4 domains of RNA polymerase sigma factors"/>
    <property type="match status" value="1"/>
</dbReference>
<evidence type="ECO:0000256" key="2">
    <source>
        <dbReference type="ARBA" id="ARBA00023015"/>
    </source>
</evidence>
<evidence type="ECO:0000256" key="3">
    <source>
        <dbReference type="ARBA" id="ARBA00023082"/>
    </source>
</evidence>
<dbReference type="InterPro" id="IPR007627">
    <property type="entry name" value="RNA_pol_sigma70_r2"/>
</dbReference>
<feature type="domain" description="DUF6596" evidence="7">
    <location>
        <begin position="169"/>
        <end position="266"/>
    </location>
</feature>
<sequence length="402" mass="43657">MTDHELIARLHREQWGRVVAASVRTAGDLDLAEDCAQRAYERALETWGDDPPDNPVGWLVRVANRLALDTHRHAAVERRALPRLVTDAPTDDGPDLLRLVLLCCHPALDRTSQAALTLRLVCGVSTDSIARALLVRRPTAAARITRAKHKIARAGAPYRLPEPDELPERMAGALEVIHLVATTAHERERLGEGDDLTERAWILARSLVDEVPDDPEPRGLLALIVLNAARAGSRVGPDGERLLGEQDRTKWDVDGVRAGLRLATEALTAGVASEGGPGRFALQAGITGLHAQAPSLAETDWSAVISLYDRLCERWPTPVVLLNRAIARSYVEGPAAALEELDALQSAPALRDYPYLQAARGALLADLNHPAEAAAAYERALAVAVDDEQARFLRARMDAIHT</sequence>
<dbReference type="SUPFAM" id="SSF88946">
    <property type="entry name" value="Sigma2 domain of RNA polymerase sigma factors"/>
    <property type="match status" value="1"/>
</dbReference>
<accession>A0AA46TFQ1</accession>
<proteinExistence type="inferred from homology"/>
<dbReference type="Proteomes" id="UP001164390">
    <property type="component" value="Chromosome"/>
</dbReference>
<name>A0AA46TFQ1_9ACTN</name>
<dbReference type="SUPFAM" id="SSF48452">
    <property type="entry name" value="TPR-like"/>
    <property type="match status" value="1"/>
</dbReference>
<dbReference type="GO" id="GO:0016987">
    <property type="term" value="F:sigma factor activity"/>
    <property type="evidence" value="ECO:0007669"/>
    <property type="project" value="UniProtKB-KW"/>
</dbReference>
<dbReference type="Pfam" id="PF08281">
    <property type="entry name" value="Sigma70_r4_2"/>
    <property type="match status" value="1"/>
</dbReference>
<keyword evidence="9" id="KW-1185">Reference proteome</keyword>
<evidence type="ECO:0000259" key="7">
    <source>
        <dbReference type="Pfam" id="PF20239"/>
    </source>
</evidence>
<dbReference type="InterPro" id="IPR046531">
    <property type="entry name" value="DUF6596"/>
</dbReference>
<dbReference type="Pfam" id="PF20239">
    <property type="entry name" value="DUF6596"/>
    <property type="match status" value="1"/>
</dbReference>
<dbReference type="InterPro" id="IPR013324">
    <property type="entry name" value="RNA_pol_sigma_r3/r4-like"/>
</dbReference>
<evidence type="ECO:0000259" key="6">
    <source>
        <dbReference type="Pfam" id="PF08281"/>
    </source>
</evidence>
<dbReference type="Pfam" id="PF04542">
    <property type="entry name" value="Sigma70_r2"/>
    <property type="match status" value="1"/>
</dbReference>
<evidence type="ECO:0000256" key="1">
    <source>
        <dbReference type="ARBA" id="ARBA00010641"/>
    </source>
</evidence>
<dbReference type="InterPro" id="IPR013325">
    <property type="entry name" value="RNA_pol_sigma_r2"/>
</dbReference>
<feature type="domain" description="RNA polymerase sigma-70 region 2" evidence="5">
    <location>
        <begin position="18"/>
        <end position="74"/>
    </location>
</feature>
<dbReference type="GO" id="GO:0003677">
    <property type="term" value="F:DNA binding"/>
    <property type="evidence" value="ECO:0007669"/>
    <property type="project" value="InterPro"/>
</dbReference>
<feature type="domain" description="RNA polymerase sigma factor 70 region 4 type 2" evidence="6">
    <location>
        <begin position="100"/>
        <end position="150"/>
    </location>
</feature>
<dbReference type="EMBL" id="CP094970">
    <property type="protein sequence ID" value="UYM04471.1"/>
    <property type="molecule type" value="Genomic_DNA"/>
</dbReference>
<dbReference type="GO" id="GO:0006352">
    <property type="term" value="P:DNA-templated transcription initiation"/>
    <property type="evidence" value="ECO:0007669"/>
    <property type="project" value="InterPro"/>
</dbReference>
<dbReference type="PANTHER" id="PTHR47756:SF2">
    <property type="entry name" value="BLL6612 PROTEIN"/>
    <property type="match status" value="1"/>
</dbReference>
<reference evidence="8" key="1">
    <citation type="submission" date="2022-01" db="EMBL/GenBank/DDBJ databases">
        <title>Nocardioidaceae gen. sp. A5X3R13.</title>
        <authorList>
            <person name="Lopez Marin M.A."/>
            <person name="Uhlik O."/>
        </authorList>
    </citation>
    <scope>NUCLEOTIDE SEQUENCE</scope>
    <source>
        <strain evidence="8">A5X3R13</strain>
    </source>
</reference>
<dbReference type="InterPro" id="IPR013249">
    <property type="entry name" value="RNA_pol_sigma70_r4_t2"/>
</dbReference>
<gene>
    <name evidence="8" type="ORF">L0C25_18315</name>
</gene>